<dbReference type="RefSeq" id="XP_031943744.1">
    <property type="nucleotide sequence ID" value="XM_032081403.1"/>
</dbReference>
<feature type="region of interest" description="Disordered" evidence="1">
    <location>
        <begin position="149"/>
        <end position="203"/>
    </location>
</feature>
<feature type="signal peptide" evidence="2">
    <location>
        <begin position="1"/>
        <end position="21"/>
    </location>
</feature>
<name>A0A5N7DJH8_9EURO</name>
<dbReference type="EMBL" id="ML736754">
    <property type="protein sequence ID" value="KAE8406425.1"/>
    <property type="molecule type" value="Genomic_DNA"/>
</dbReference>
<organism evidence="3 4">
    <name type="scientific">Aspergillus pseudonomiae</name>
    <dbReference type="NCBI Taxonomy" id="1506151"/>
    <lineage>
        <taxon>Eukaryota</taxon>
        <taxon>Fungi</taxon>
        <taxon>Dikarya</taxon>
        <taxon>Ascomycota</taxon>
        <taxon>Pezizomycotina</taxon>
        <taxon>Eurotiomycetes</taxon>
        <taxon>Eurotiomycetidae</taxon>
        <taxon>Eurotiales</taxon>
        <taxon>Aspergillaceae</taxon>
        <taxon>Aspergillus</taxon>
        <taxon>Aspergillus subgen. Circumdati</taxon>
    </lineage>
</organism>
<dbReference type="GeneID" id="43666094"/>
<accession>A0A5N6HSC4</accession>
<keyword evidence="4" id="KW-1185">Reference proteome</keyword>
<dbReference type="AlphaFoldDB" id="A0A5N7DJH8"/>
<evidence type="ECO:0000256" key="1">
    <source>
        <dbReference type="SAM" id="MobiDB-lite"/>
    </source>
</evidence>
<protein>
    <submittedName>
        <fullName evidence="3">Uncharacterized protein</fullName>
    </submittedName>
</protein>
<gene>
    <name evidence="3" type="ORF">BDV37DRAFT_243164</name>
</gene>
<reference evidence="3 4" key="1">
    <citation type="submission" date="2019-04" db="EMBL/GenBank/DDBJ databases">
        <authorList>
            <consortium name="DOE Joint Genome Institute"/>
            <person name="Mondo S."/>
            <person name="Kjaerbolling I."/>
            <person name="Vesth T."/>
            <person name="Frisvad J.C."/>
            <person name="Nybo J.L."/>
            <person name="Theobald S."/>
            <person name="Kildgaard S."/>
            <person name="Isbrandt T."/>
            <person name="Kuo A."/>
            <person name="Sato A."/>
            <person name="Lyhne E.K."/>
            <person name="Kogle M.E."/>
            <person name="Wiebenga A."/>
            <person name="Kun R.S."/>
            <person name="Lubbers R.J."/>
            <person name="Makela M.R."/>
            <person name="Barry K."/>
            <person name="Chovatia M."/>
            <person name="Clum A."/>
            <person name="Daum C."/>
            <person name="Haridas S."/>
            <person name="He G."/>
            <person name="LaButti K."/>
            <person name="Lipzen A."/>
            <person name="Riley R."/>
            <person name="Salamov A."/>
            <person name="Simmons B.A."/>
            <person name="Magnuson J.K."/>
            <person name="Henrissat B."/>
            <person name="Mortensen U.H."/>
            <person name="Larsen T.O."/>
            <person name="Devries R.P."/>
            <person name="Grigoriev I.V."/>
            <person name="Machida M."/>
            <person name="Baker S.E."/>
            <person name="Andersen M.R."/>
            <person name="Cantor M.N."/>
            <person name="Hua S.X."/>
        </authorList>
    </citation>
    <scope>NUCLEOTIDE SEQUENCE [LARGE SCALE GENOMIC DNA]</scope>
    <source>
        <strain evidence="3 4">CBS 119388</strain>
    </source>
</reference>
<proteinExistence type="predicted"/>
<accession>A0A5N7DJH8</accession>
<dbReference type="OrthoDB" id="4991875at2759"/>
<evidence type="ECO:0000313" key="4">
    <source>
        <dbReference type="Proteomes" id="UP000325579"/>
    </source>
</evidence>
<evidence type="ECO:0000313" key="3">
    <source>
        <dbReference type="EMBL" id="KAE8406425.1"/>
    </source>
</evidence>
<dbReference type="PANTHER" id="PTHR40640:SF1">
    <property type="entry name" value="ANCHORED GLYCOPROTEIN, PUTATIVE (AFU_ORTHOLOGUE AFUA_8G04860)-RELATED"/>
    <property type="match status" value="1"/>
</dbReference>
<keyword evidence="2" id="KW-0732">Signal</keyword>
<evidence type="ECO:0000256" key="2">
    <source>
        <dbReference type="SAM" id="SignalP"/>
    </source>
</evidence>
<feature type="compositionally biased region" description="Low complexity" evidence="1">
    <location>
        <begin position="156"/>
        <end position="182"/>
    </location>
</feature>
<dbReference type="Proteomes" id="UP000325579">
    <property type="component" value="Unassembled WGS sequence"/>
</dbReference>
<feature type="chain" id="PRO_5043702946" evidence="2">
    <location>
        <begin position="22"/>
        <end position="232"/>
    </location>
</feature>
<dbReference type="PANTHER" id="PTHR40640">
    <property type="entry name" value="ANCHORED GLYCOPROTEIN, PUTATIVE (AFU_ORTHOLOGUE AFUA_8G04860)-RELATED"/>
    <property type="match status" value="1"/>
</dbReference>
<sequence length="232" mass="23697">MHAHFLLSFALVAFTSSTVLADEVATLLLPEMYGHDLVGKVIGTDGPLTTYVINCHPTPENQDFQEIGDCDISSQGWTVTGGPSTIRAVFDYSYYNLKEDCSLISSTSLSCALTMEYGSSTEVNAGGTVGPASNFYQTVTITGTELVSGSASAKNTPTATHATVTTSDTATGTTSATPTVTGSGSGQQKAAANTESSTPKASQSINAAPVIVTGNAKWAFGGAAAMAVIAMA</sequence>
<feature type="compositionally biased region" description="Polar residues" evidence="1">
    <location>
        <begin position="187"/>
        <end position="203"/>
    </location>
</feature>